<evidence type="ECO:0000256" key="1">
    <source>
        <dbReference type="SAM" id="SignalP"/>
    </source>
</evidence>
<accession>A0ABM1BZ06</accession>
<dbReference type="InterPro" id="IPR009832">
    <property type="entry name" value="DUF1397"/>
</dbReference>
<dbReference type="Pfam" id="PF07165">
    <property type="entry name" value="DUF1397"/>
    <property type="match status" value="1"/>
</dbReference>
<feature type="signal peptide" evidence="1">
    <location>
        <begin position="1"/>
        <end position="37"/>
    </location>
</feature>
<dbReference type="GeneID" id="106475198"/>
<dbReference type="Proteomes" id="UP000694941">
    <property type="component" value="Unplaced"/>
</dbReference>
<keyword evidence="2" id="KW-1185">Reference proteome</keyword>
<dbReference type="RefSeq" id="XP_013791348.1">
    <property type="nucleotide sequence ID" value="XM_013935894.2"/>
</dbReference>
<protein>
    <submittedName>
        <fullName evidence="3">Uncharacterized protein LOC106475198</fullName>
    </submittedName>
</protein>
<sequence length="262" mass="29446">MLSNKEHLSRMGTSNKPSCILIHLVFLIILYVDTCSGQHTNETRWIKNIYSNCSDDVYQGLLEKVSTCIKDVAPNMQTFLDNLKIDIAYKDYAKICQKFATSLKCVEIFFNNKCMEKAKLLTTQKLAYSAVFDYLCAENQKKISEFFEGLDDQCSIQENDQSTACLQGFLPATNIVSSFSDICNKTGNMENCLQQALSKCTDKSRGVLIGAVRVYENKVCEEQHTKTVTEEPSTASQTIPTSTLILVTIGVELLNRFKSSTR</sequence>
<reference evidence="3" key="1">
    <citation type="submission" date="2025-08" db="UniProtKB">
        <authorList>
            <consortium name="RefSeq"/>
        </authorList>
    </citation>
    <scope>IDENTIFICATION</scope>
    <source>
        <tissue evidence="3">Muscle</tissue>
    </source>
</reference>
<name>A0ABM1BZ06_LIMPO</name>
<organism evidence="2 3">
    <name type="scientific">Limulus polyphemus</name>
    <name type="common">Atlantic horseshoe crab</name>
    <dbReference type="NCBI Taxonomy" id="6850"/>
    <lineage>
        <taxon>Eukaryota</taxon>
        <taxon>Metazoa</taxon>
        <taxon>Ecdysozoa</taxon>
        <taxon>Arthropoda</taxon>
        <taxon>Chelicerata</taxon>
        <taxon>Merostomata</taxon>
        <taxon>Xiphosura</taxon>
        <taxon>Limulidae</taxon>
        <taxon>Limulus</taxon>
    </lineage>
</organism>
<evidence type="ECO:0000313" key="2">
    <source>
        <dbReference type="Proteomes" id="UP000694941"/>
    </source>
</evidence>
<proteinExistence type="predicted"/>
<feature type="chain" id="PRO_5046175262" evidence="1">
    <location>
        <begin position="38"/>
        <end position="262"/>
    </location>
</feature>
<gene>
    <name evidence="3" type="primary">LOC106475198</name>
</gene>
<evidence type="ECO:0000313" key="3">
    <source>
        <dbReference type="RefSeq" id="XP_013791348.1"/>
    </source>
</evidence>
<keyword evidence="1" id="KW-0732">Signal</keyword>